<evidence type="ECO:0000313" key="1">
    <source>
        <dbReference type="EMBL" id="GAA4173116.1"/>
    </source>
</evidence>
<reference evidence="2" key="1">
    <citation type="journal article" date="2019" name="Int. J. Syst. Evol. Microbiol.">
        <title>The Global Catalogue of Microorganisms (GCM) 10K type strain sequencing project: providing services to taxonomists for standard genome sequencing and annotation.</title>
        <authorList>
            <consortium name="The Broad Institute Genomics Platform"/>
            <consortium name="The Broad Institute Genome Sequencing Center for Infectious Disease"/>
            <person name="Wu L."/>
            <person name="Ma J."/>
        </authorList>
    </citation>
    <scope>NUCLEOTIDE SEQUENCE [LARGE SCALE GENOMIC DNA]</scope>
    <source>
        <strain evidence="2">JCM 17591</strain>
    </source>
</reference>
<sequence>MLALVACTNSDFNLTKEDAYGTWRAGSGLPTTLELATDGTFQATAWPVSVGCDGDPPATAKELRGTETIDFSGTWEEGAYAASPNEITLTPAPESPCGTPWIDADLRSEDGVLYTCTKLDTPIDLASAENWFILYRSTPEATPDSGRCFNY</sequence>
<proteinExistence type="predicted"/>
<gene>
    <name evidence="1" type="ORF">GCM10022287_15060</name>
</gene>
<organism evidence="1 2">
    <name type="scientific">Gryllotalpicola koreensis</name>
    <dbReference type="NCBI Taxonomy" id="993086"/>
    <lineage>
        <taxon>Bacteria</taxon>
        <taxon>Bacillati</taxon>
        <taxon>Actinomycetota</taxon>
        <taxon>Actinomycetes</taxon>
        <taxon>Micrococcales</taxon>
        <taxon>Microbacteriaceae</taxon>
        <taxon>Gryllotalpicola</taxon>
    </lineage>
</organism>
<evidence type="ECO:0008006" key="3">
    <source>
        <dbReference type="Google" id="ProtNLM"/>
    </source>
</evidence>
<evidence type="ECO:0000313" key="2">
    <source>
        <dbReference type="Proteomes" id="UP001501079"/>
    </source>
</evidence>
<dbReference type="EMBL" id="BAABBW010000002">
    <property type="protein sequence ID" value="GAA4173116.1"/>
    <property type="molecule type" value="Genomic_DNA"/>
</dbReference>
<dbReference type="Proteomes" id="UP001501079">
    <property type="component" value="Unassembled WGS sequence"/>
</dbReference>
<comment type="caution">
    <text evidence="1">The sequence shown here is derived from an EMBL/GenBank/DDBJ whole genome shotgun (WGS) entry which is preliminary data.</text>
</comment>
<protein>
    <recommendedName>
        <fullName evidence="3">Lipocalin-like domain-containing protein</fullName>
    </recommendedName>
</protein>
<keyword evidence="2" id="KW-1185">Reference proteome</keyword>
<accession>A0ABP7ZXZ9</accession>
<name>A0ABP7ZXZ9_9MICO</name>